<dbReference type="RefSeq" id="WP_095006383.1">
    <property type="nucleotide sequence ID" value="NZ_LHUG01000005.1"/>
</dbReference>
<feature type="region of interest" description="Disordered" evidence="1">
    <location>
        <begin position="67"/>
        <end position="90"/>
    </location>
</feature>
<dbReference type="AlphaFoldDB" id="A0A267HTA1"/>
<organism evidence="3 4">
    <name type="scientific">Enterococcus canintestini</name>
    <dbReference type="NCBI Taxonomy" id="317010"/>
    <lineage>
        <taxon>Bacteria</taxon>
        <taxon>Bacillati</taxon>
        <taxon>Bacillota</taxon>
        <taxon>Bacilli</taxon>
        <taxon>Lactobacillales</taxon>
        <taxon>Enterococcaceae</taxon>
        <taxon>Enterococcus</taxon>
    </lineage>
</organism>
<evidence type="ECO:0000313" key="4">
    <source>
        <dbReference type="Proteomes" id="UP000216797"/>
    </source>
</evidence>
<sequence>MKKRTYSVFLALGASVFLFSEHALAQTVIYDPLDPKNAITPIANEEARQADNQDQQNDQKTSGQLELEHKKDQTVKSPPQKIVSQSGKNKEVLAENSSYATLQNPTLKSKRTPKWAENPAYIPPYHAQGKNNVLILDDEFFAPKAIATLPPEGNSQAGSAINEWTEIAQSAYLLSGLVLYGDQSLQLATRGNEFAG</sequence>
<dbReference type="EMBL" id="LHUG01000005">
    <property type="protein sequence ID" value="PAB00738.1"/>
    <property type="molecule type" value="Genomic_DNA"/>
</dbReference>
<protein>
    <submittedName>
        <fullName evidence="3">Uncharacterized protein</fullName>
    </submittedName>
</protein>
<comment type="caution">
    <text evidence="3">The sequence shown here is derived from an EMBL/GenBank/DDBJ whole genome shotgun (WGS) entry which is preliminary data.</text>
</comment>
<accession>A0A267HTA1</accession>
<keyword evidence="2" id="KW-0732">Signal</keyword>
<evidence type="ECO:0000313" key="3">
    <source>
        <dbReference type="EMBL" id="PAB00738.1"/>
    </source>
</evidence>
<keyword evidence="4" id="KW-1185">Reference proteome</keyword>
<evidence type="ECO:0000256" key="2">
    <source>
        <dbReference type="SAM" id="SignalP"/>
    </source>
</evidence>
<proteinExistence type="predicted"/>
<feature type="chain" id="PRO_5012379507" evidence="2">
    <location>
        <begin position="26"/>
        <end position="196"/>
    </location>
</feature>
<reference evidence="3 4" key="1">
    <citation type="submission" date="2015-08" db="EMBL/GenBank/DDBJ databases">
        <title>Enterococcus genome sequence.</title>
        <authorList>
            <person name="Acedo J.Z."/>
            <person name="Vederas J.C."/>
        </authorList>
    </citation>
    <scope>NUCLEOTIDE SEQUENCE [LARGE SCALE GENOMIC DNA]</scope>
    <source>
        <strain evidence="3 4">49</strain>
    </source>
</reference>
<name>A0A267HTA1_9ENTE</name>
<gene>
    <name evidence="3" type="ORF">AKL21_05630</name>
</gene>
<evidence type="ECO:0000256" key="1">
    <source>
        <dbReference type="SAM" id="MobiDB-lite"/>
    </source>
</evidence>
<feature type="signal peptide" evidence="2">
    <location>
        <begin position="1"/>
        <end position="25"/>
    </location>
</feature>
<dbReference type="Proteomes" id="UP000216797">
    <property type="component" value="Unassembled WGS sequence"/>
</dbReference>